<keyword evidence="4" id="KW-1185">Reference proteome</keyword>
<dbReference type="Proteomes" id="UP000246740">
    <property type="component" value="Unassembled WGS sequence"/>
</dbReference>
<organism evidence="3 4">
    <name type="scientific">Testicularia cyperi</name>
    <dbReference type="NCBI Taxonomy" id="1882483"/>
    <lineage>
        <taxon>Eukaryota</taxon>
        <taxon>Fungi</taxon>
        <taxon>Dikarya</taxon>
        <taxon>Basidiomycota</taxon>
        <taxon>Ustilaginomycotina</taxon>
        <taxon>Ustilaginomycetes</taxon>
        <taxon>Ustilaginales</taxon>
        <taxon>Anthracoideaceae</taxon>
        <taxon>Testicularia</taxon>
    </lineage>
</organism>
<sequence>MAGSFISGSRDSPADLSTLSADSSSPARPQHSPFLARRNRLRAQNKADRSSSVLSSQLPQQYNYQARLYSQHTASHPRESSPQRRSGFRQPKNSDAPSTSSSTLVNLDSNNVGNYLPWEVRSDSSASPSLASHGLSSTSQVTPTLPSLDDIGTIPSIHISPLPLRPASRAPSSASTRRARNSWPSQTTNRLTSHTERQLCPVDCRCSDQDIDIGTCRRVVGSSSSSGSDTPYSSVRMHSLDRLPEPTILAEATAEPPASIQPSIDDDTRDVEPQHANSSESSGRDLRTNPVLIPKSSRSRRFRPSTSSTSLYRSFDRLQRDSNDVEKSQAQRRAESLARWAARRETSLEQFKPVRAPNGQPHVDQPVSLSRSSPRRAQSAAHTSNSATPSTTAFETPRNHVTSPASMSPASGRRSIAAIFESMQKEREARAAEEQRRWKEKQAARERERAARAFGIHSVRGSPESLTASSIDFTAKEESDFSGRNATSSEQPNPLWQSPRENAVRSTDSCGRPPSPPTARSTSTTSPRLSSPVSPRLDDHVAEDVSPRHLQQEAAARIPETLTEEAELESEVEVQTADKRRESTASTAGPDERLVPENANVDTQQNVGTASPRTPQTSSAFRFASQPMALELSPGAAALSSLSNLSSPASSPRKNAHRRQNTGVVSVAARLPAASVEAAQNRLQRALQRHGERDTLSGPTIRNEPVTEGVPPQTPIHGILASAKKRLLGDTPSRGRHSVRFSPRPDYRSDSGSWDESEHTIEQRPQFKADQPLRQILIPDILTSAGVVKPSHDIPKVRPKAEEEATATVSPSVPGPQASSRVDDSSFVSTTTSPDLPEQQNSAQTARQTMPEATDSAPARSFSRSIHLPGAYISTPLKAAARINGLSHTTSVPSVSRHLIRPSPSNVRMKVLDFDALERATTSSSVYDAAENDSDRSQSSASPPPRLQRGKDKLEFGLFPGPDIPRSSTPPPMQESGPAPSTPPSRRRDDPRYSPRSPRPSNLPQSPSTPPRNLDDSVNLAIDTILQTLDRSRRARKSLNFADEIENVRDRVGDVMRSQDRLVGTSPSSVVHRSSPTSQHALEPFHSASNEGHSDDEDNKIDELRTELSAALSALVSQMGRDTTGIGAESVGYEPADLDMKVSFWTSRPKLAVAVVMLTQLVLMAIMLRIAEEKAQRMRMYAPSHSISYSALYRDSSLRTSGPMLWGLDMDHGSGRVEWDPISADMYLTPLLRIPGLDRLQQSFPLLPSAAMLITSQHANDTIWSLYSSHIRVHGLLNTFAQLALYSVAQISSTLVLIALVPLQVAYFIINPMSL</sequence>
<evidence type="ECO:0000256" key="2">
    <source>
        <dbReference type="SAM" id="Phobius"/>
    </source>
</evidence>
<dbReference type="OrthoDB" id="2552362at2759"/>
<keyword evidence="2" id="KW-0812">Transmembrane</keyword>
<feature type="compositionally biased region" description="Polar residues" evidence="1">
    <location>
        <begin position="482"/>
        <end position="509"/>
    </location>
</feature>
<feature type="region of interest" description="Disordered" evidence="1">
    <location>
        <begin position="1057"/>
        <end position="1098"/>
    </location>
</feature>
<feature type="compositionally biased region" description="Low complexity" evidence="1">
    <location>
        <begin position="518"/>
        <end position="535"/>
    </location>
</feature>
<accession>A0A317XI88</accession>
<feature type="region of interest" description="Disordered" evidence="1">
    <location>
        <begin position="687"/>
        <end position="772"/>
    </location>
</feature>
<feature type="region of interest" description="Disordered" evidence="1">
    <location>
        <begin position="122"/>
        <end position="196"/>
    </location>
</feature>
<reference evidence="3 4" key="1">
    <citation type="journal article" date="2018" name="Mol. Biol. Evol.">
        <title>Broad Genomic Sampling Reveals a Smut Pathogenic Ancestry of the Fungal Clade Ustilaginomycotina.</title>
        <authorList>
            <person name="Kijpornyongpan T."/>
            <person name="Mondo S.J."/>
            <person name="Barry K."/>
            <person name="Sandor L."/>
            <person name="Lee J."/>
            <person name="Lipzen A."/>
            <person name="Pangilinan J."/>
            <person name="LaButti K."/>
            <person name="Hainaut M."/>
            <person name="Henrissat B."/>
            <person name="Grigoriev I.V."/>
            <person name="Spatafora J.W."/>
            <person name="Aime M.C."/>
        </authorList>
    </citation>
    <scope>NUCLEOTIDE SEQUENCE [LARGE SCALE GENOMIC DNA]</scope>
    <source>
        <strain evidence="3 4">MCA 3645</strain>
    </source>
</reference>
<dbReference type="EMBL" id="KZ819205">
    <property type="protein sequence ID" value="PWY97542.1"/>
    <property type="molecule type" value="Genomic_DNA"/>
</dbReference>
<protein>
    <submittedName>
        <fullName evidence="3">Uncharacterized protein</fullName>
    </submittedName>
</protein>
<feature type="compositionally biased region" description="Low complexity" evidence="1">
    <location>
        <begin position="14"/>
        <end position="27"/>
    </location>
</feature>
<feature type="region of interest" description="Disordered" evidence="1">
    <location>
        <begin position="922"/>
        <end position="1018"/>
    </location>
</feature>
<feature type="region of interest" description="Disordered" evidence="1">
    <location>
        <begin position="641"/>
        <end position="663"/>
    </location>
</feature>
<name>A0A317XI88_9BASI</name>
<feature type="region of interest" description="Disordered" evidence="1">
    <location>
        <begin position="561"/>
        <end position="617"/>
    </location>
</feature>
<feature type="compositionally biased region" description="Polar residues" evidence="1">
    <location>
        <begin position="182"/>
        <end position="192"/>
    </location>
</feature>
<feature type="compositionally biased region" description="Polar residues" evidence="1">
    <location>
        <begin position="62"/>
        <end position="74"/>
    </location>
</feature>
<feature type="compositionally biased region" description="Acidic residues" evidence="1">
    <location>
        <begin position="562"/>
        <end position="572"/>
    </location>
</feature>
<dbReference type="InParanoid" id="A0A317XI88"/>
<feature type="compositionally biased region" description="Polar residues" evidence="1">
    <location>
        <begin position="1065"/>
        <end position="1080"/>
    </location>
</feature>
<feature type="region of interest" description="Disordered" evidence="1">
    <location>
        <begin position="425"/>
        <end position="445"/>
    </location>
</feature>
<feature type="compositionally biased region" description="Low complexity" evidence="1">
    <location>
        <begin position="50"/>
        <end position="61"/>
    </location>
</feature>
<feature type="compositionally biased region" description="Low complexity" evidence="1">
    <location>
        <begin position="123"/>
        <end position="139"/>
    </location>
</feature>
<feature type="compositionally biased region" description="Low complexity" evidence="1">
    <location>
        <begin position="994"/>
        <end position="1006"/>
    </location>
</feature>
<feature type="compositionally biased region" description="Low complexity" evidence="1">
    <location>
        <begin position="368"/>
        <end position="381"/>
    </location>
</feature>
<proteinExistence type="predicted"/>
<feature type="compositionally biased region" description="Polar residues" evidence="1">
    <location>
        <begin position="382"/>
        <end position="409"/>
    </location>
</feature>
<keyword evidence="2" id="KW-0472">Membrane</keyword>
<gene>
    <name evidence="3" type="ORF">BCV70DRAFT_202718</name>
</gene>
<feature type="compositionally biased region" description="Low complexity" evidence="1">
    <location>
        <begin position="641"/>
        <end position="652"/>
    </location>
</feature>
<feature type="transmembrane region" description="Helical" evidence="2">
    <location>
        <begin position="1283"/>
        <end position="1310"/>
    </location>
</feature>
<feature type="region of interest" description="Disordered" evidence="1">
    <location>
        <begin position="475"/>
        <end position="539"/>
    </location>
</feature>
<evidence type="ECO:0000313" key="4">
    <source>
        <dbReference type="Proteomes" id="UP000246740"/>
    </source>
</evidence>
<feature type="compositionally biased region" description="Low complexity" evidence="1">
    <location>
        <begin position="160"/>
        <end position="176"/>
    </location>
</feature>
<feature type="region of interest" description="Disordered" evidence="1">
    <location>
        <begin position="250"/>
        <end position="315"/>
    </location>
</feature>
<feature type="compositionally biased region" description="Polar residues" evidence="1">
    <location>
        <begin position="600"/>
        <end position="617"/>
    </location>
</feature>
<feature type="compositionally biased region" description="Polar residues" evidence="1">
    <location>
        <begin position="838"/>
        <end position="848"/>
    </location>
</feature>
<feature type="transmembrane region" description="Helical" evidence="2">
    <location>
        <begin position="1151"/>
        <end position="1171"/>
    </location>
</feature>
<feature type="compositionally biased region" description="Basic and acidic residues" evidence="1">
    <location>
        <begin position="790"/>
        <end position="803"/>
    </location>
</feature>
<feature type="region of interest" description="Disordered" evidence="1">
    <location>
        <begin position="348"/>
        <end position="413"/>
    </location>
</feature>
<feature type="region of interest" description="Disordered" evidence="1">
    <location>
        <begin position="1"/>
        <end position="108"/>
    </location>
</feature>
<evidence type="ECO:0000313" key="3">
    <source>
        <dbReference type="EMBL" id="PWY97542.1"/>
    </source>
</evidence>
<feature type="compositionally biased region" description="Polar residues" evidence="1">
    <location>
        <begin position="1"/>
        <end position="10"/>
    </location>
</feature>
<feature type="region of interest" description="Disordered" evidence="1">
    <location>
        <begin position="790"/>
        <end position="860"/>
    </location>
</feature>
<feature type="compositionally biased region" description="Polar residues" evidence="1">
    <location>
        <begin position="91"/>
        <end position="108"/>
    </location>
</feature>
<evidence type="ECO:0000256" key="1">
    <source>
        <dbReference type="SAM" id="MobiDB-lite"/>
    </source>
</evidence>
<keyword evidence="2" id="KW-1133">Transmembrane helix</keyword>
<feature type="compositionally biased region" description="Basic and acidic residues" evidence="1">
    <location>
        <begin position="756"/>
        <end position="767"/>
    </location>
</feature>